<dbReference type="Proteomes" id="UP000775547">
    <property type="component" value="Unassembled WGS sequence"/>
</dbReference>
<feature type="compositionally biased region" description="Polar residues" evidence="1">
    <location>
        <begin position="223"/>
        <end position="241"/>
    </location>
</feature>
<proteinExistence type="predicted"/>
<feature type="region of interest" description="Disordered" evidence="1">
    <location>
        <begin position="215"/>
        <end position="275"/>
    </location>
</feature>
<feature type="compositionally biased region" description="Low complexity" evidence="1">
    <location>
        <begin position="304"/>
        <end position="320"/>
    </location>
</feature>
<evidence type="ECO:0000313" key="3">
    <source>
        <dbReference type="EMBL" id="KAG5647681.1"/>
    </source>
</evidence>
<dbReference type="PANTHER" id="PTHR28013">
    <property type="entry name" value="PROTEIN DCV1-RELATED"/>
    <property type="match status" value="1"/>
</dbReference>
<dbReference type="GO" id="GO:0005886">
    <property type="term" value="C:plasma membrane"/>
    <property type="evidence" value="ECO:0007669"/>
    <property type="project" value="TreeGrafter"/>
</dbReference>
<comment type="caution">
    <text evidence="3">The sequence shown here is derived from an EMBL/GenBank/DDBJ whole genome shotgun (WGS) entry which is preliminary data.</text>
</comment>
<organism evidence="3 4">
    <name type="scientific">Asterophora parasitica</name>
    <dbReference type="NCBI Taxonomy" id="117018"/>
    <lineage>
        <taxon>Eukaryota</taxon>
        <taxon>Fungi</taxon>
        <taxon>Dikarya</taxon>
        <taxon>Basidiomycota</taxon>
        <taxon>Agaricomycotina</taxon>
        <taxon>Agaricomycetes</taxon>
        <taxon>Agaricomycetidae</taxon>
        <taxon>Agaricales</taxon>
        <taxon>Tricholomatineae</taxon>
        <taxon>Lyophyllaceae</taxon>
        <taxon>Asterophora</taxon>
    </lineage>
</organism>
<keyword evidence="2" id="KW-1133">Transmembrane helix</keyword>
<feature type="compositionally biased region" description="Basic and acidic residues" evidence="1">
    <location>
        <begin position="135"/>
        <end position="146"/>
    </location>
</feature>
<feature type="transmembrane region" description="Helical" evidence="2">
    <location>
        <begin position="47"/>
        <end position="68"/>
    </location>
</feature>
<feature type="compositionally biased region" description="Polar residues" evidence="1">
    <location>
        <begin position="256"/>
        <end position="265"/>
    </location>
</feature>
<reference evidence="3" key="1">
    <citation type="submission" date="2020-07" db="EMBL/GenBank/DDBJ databases">
        <authorList>
            <person name="Nieuwenhuis M."/>
            <person name="Van De Peppel L.J.J."/>
        </authorList>
    </citation>
    <scope>NUCLEOTIDE SEQUENCE</scope>
    <source>
        <strain evidence="3">AP01</strain>
        <tissue evidence="3">Mycelium</tissue>
    </source>
</reference>
<dbReference type="InterPro" id="IPR051380">
    <property type="entry name" value="pH-response_reg_palI/RIM9"/>
</dbReference>
<dbReference type="GO" id="GO:0035838">
    <property type="term" value="C:growing cell tip"/>
    <property type="evidence" value="ECO:0007669"/>
    <property type="project" value="TreeGrafter"/>
</dbReference>
<name>A0A9P7KD64_9AGAR</name>
<evidence type="ECO:0000313" key="4">
    <source>
        <dbReference type="Proteomes" id="UP000775547"/>
    </source>
</evidence>
<accession>A0A9P7KD64</accession>
<protein>
    <submittedName>
        <fullName evidence="3">Uncharacterized protein</fullName>
    </submittedName>
</protein>
<keyword evidence="4" id="KW-1185">Reference proteome</keyword>
<feature type="region of interest" description="Disordered" evidence="1">
    <location>
        <begin position="294"/>
        <end position="323"/>
    </location>
</feature>
<keyword evidence="2" id="KW-0472">Membrane</keyword>
<dbReference type="AlphaFoldDB" id="A0A9P7KD64"/>
<feature type="region of interest" description="Disordered" evidence="1">
    <location>
        <begin position="135"/>
        <end position="170"/>
    </location>
</feature>
<dbReference type="PANTHER" id="PTHR28013:SF4">
    <property type="entry name" value="MARVEL DOMAIN-CONTAINING PROTEIN"/>
    <property type="match status" value="1"/>
</dbReference>
<dbReference type="GO" id="GO:0032153">
    <property type="term" value="C:cell division site"/>
    <property type="evidence" value="ECO:0007669"/>
    <property type="project" value="TreeGrafter"/>
</dbReference>
<evidence type="ECO:0000256" key="2">
    <source>
        <dbReference type="SAM" id="Phobius"/>
    </source>
</evidence>
<reference evidence="3" key="2">
    <citation type="submission" date="2021-10" db="EMBL/GenBank/DDBJ databases">
        <title>Phylogenomics reveals ancestral predisposition of the termite-cultivated fungus Termitomyces towards a domesticated lifestyle.</title>
        <authorList>
            <person name="Auxier B."/>
            <person name="Grum-Grzhimaylo A."/>
            <person name="Cardenas M.E."/>
            <person name="Lodge J.D."/>
            <person name="Laessoe T."/>
            <person name="Pedersen O."/>
            <person name="Smith M.E."/>
            <person name="Kuyper T.W."/>
            <person name="Franco-Molano E.A."/>
            <person name="Baroni T.J."/>
            <person name="Aanen D.K."/>
        </authorList>
    </citation>
    <scope>NUCLEOTIDE SEQUENCE</scope>
    <source>
        <strain evidence="3">AP01</strain>
        <tissue evidence="3">Mycelium</tissue>
    </source>
</reference>
<gene>
    <name evidence="3" type="ORF">DXG03_008404</name>
</gene>
<evidence type="ECO:0000256" key="1">
    <source>
        <dbReference type="SAM" id="MobiDB-lite"/>
    </source>
</evidence>
<keyword evidence="2" id="KW-0812">Transmembrane</keyword>
<feature type="region of interest" description="Disordered" evidence="1">
    <location>
        <begin position="76"/>
        <end position="96"/>
    </location>
</feature>
<sequence>MSMTCLSTCVSGTAAAVALLAFIFDIAIFFAAKARINAVGSAQIGNATWLTLAAWVLLFFSGCFYTLGRCCISNRGPRSAGSSWDRVKSAPGPDPAEQMRLDAVKAEADRKALQKNPEVGLPAFHEIQPLTGYTDGDKVYLDDPNKNNDASSYGGRPSQRGSYSSGGYVQAPVGSRAVDEYYTPTQSDFTASTYPPAPQHGGNHAVAGYAQNVAPASPRRQPSGYTQSQYSKSNYTPSTYDYNSPPQPAPPSNQYLSTGTSQPQGANLYGNSGRDYGHAAGGSSFHTAIASHDRQGTNYSNYDPYESQPQQQQSYNNYNTPPMPVTAYAPSPSNYYQVQAPPQGPGHNNERSYTLGGGGYGNDGYGANSVPPLPEHNTATVFPGQPTSSPPPLPTTTNVGGFVAPAPASPVKGPRAQNLLAVRNEDEPPIYDAGSSNVQGAWGKR</sequence>
<feature type="region of interest" description="Disordered" evidence="1">
    <location>
        <begin position="380"/>
        <end position="445"/>
    </location>
</feature>
<dbReference type="EMBL" id="JABCKV010000007">
    <property type="protein sequence ID" value="KAG5647681.1"/>
    <property type="molecule type" value="Genomic_DNA"/>
</dbReference>
<dbReference type="OrthoDB" id="3365245at2759"/>